<dbReference type="AlphaFoldDB" id="A0A4R5E0H8"/>
<reference evidence="1 2" key="1">
    <citation type="submission" date="2019-03" db="EMBL/GenBank/DDBJ databases">
        <title>Dyadobacter AR-3-6 sp. nov., isolated from arctic soil.</title>
        <authorList>
            <person name="Chaudhary D.K."/>
        </authorList>
    </citation>
    <scope>NUCLEOTIDE SEQUENCE [LARGE SCALE GENOMIC DNA]</scope>
    <source>
        <strain evidence="1 2">AR-3-6</strain>
    </source>
</reference>
<proteinExistence type="predicted"/>
<evidence type="ECO:0008006" key="3">
    <source>
        <dbReference type="Google" id="ProtNLM"/>
    </source>
</evidence>
<comment type="caution">
    <text evidence="1">The sequence shown here is derived from an EMBL/GenBank/DDBJ whole genome shotgun (WGS) entry which is preliminary data.</text>
</comment>
<evidence type="ECO:0000313" key="2">
    <source>
        <dbReference type="Proteomes" id="UP000294850"/>
    </source>
</evidence>
<name>A0A4R5E0H8_9BACT</name>
<accession>A0A4R5E0H8</accession>
<sequence length="89" mass="9769">MAITITKIDLNITRLAEPTRKLYIVWIETEKNGAKNIGQLKTSSGFFSKTLKSSLTTVTSFKPTGFFISAEDDSGIQRPGSQVVLSTSR</sequence>
<dbReference type="Proteomes" id="UP000294850">
    <property type="component" value="Unassembled WGS sequence"/>
</dbReference>
<protein>
    <recommendedName>
        <fullName evidence="3">Anti-sigma factor</fullName>
    </recommendedName>
</protein>
<dbReference type="EMBL" id="SMFL01000001">
    <property type="protein sequence ID" value="TDE18011.1"/>
    <property type="molecule type" value="Genomic_DNA"/>
</dbReference>
<evidence type="ECO:0000313" key="1">
    <source>
        <dbReference type="EMBL" id="TDE18011.1"/>
    </source>
</evidence>
<organism evidence="1 2">
    <name type="scientific">Dyadobacter psychrotolerans</name>
    <dbReference type="NCBI Taxonomy" id="2541721"/>
    <lineage>
        <taxon>Bacteria</taxon>
        <taxon>Pseudomonadati</taxon>
        <taxon>Bacteroidota</taxon>
        <taxon>Cytophagia</taxon>
        <taxon>Cytophagales</taxon>
        <taxon>Spirosomataceae</taxon>
        <taxon>Dyadobacter</taxon>
    </lineage>
</organism>
<dbReference type="OrthoDB" id="676347at2"/>
<gene>
    <name evidence="1" type="ORF">E0F88_00180</name>
</gene>
<dbReference type="RefSeq" id="WP_131955508.1">
    <property type="nucleotide sequence ID" value="NZ_SMFL01000001.1"/>
</dbReference>
<keyword evidence="2" id="KW-1185">Reference proteome</keyword>